<evidence type="ECO:0000256" key="8">
    <source>
        <dbReference type="ARBA" id="ARBA00023170"/>
    </source>
</evidence>
<evidence type="ECO:0000256" key="10">
    <source>
        <dbReference type="PROSITE-ProRule" id="PRU01360"/>
    </source>
</evidence>
<dbReference type="NCBIfam" id="TIGR01783">
    <property type="entry name" value="TonB-siderophor"/>
    <property type="match status" value="1"/>
</dbReference>
<keyword evidence="15" id="KW-1185">Reference proteome</keyword>
<keyword evidence="3 10" id="KW-0813">Transport</keyword>
<dbReference type="PROSITE" id="PS52016">
    <property type="entry name" value="TONB_DEPENDENT_REC_3"/>
    <property type="match status" value="1"/>
</dbReference>
<keyword evidence="7 10" id="KW-0472">Membrane</keyword>
<reference evidence="14 15" key="1">
    <citation type="journal article" date="2019" name="Int. J. Syst. Evol. Microbiol.">
        <title>The Global Catalogue of Microorganisms (GCM) 10K type strain sequencing project: providing services to taxonomists for standard genome sequencing and annotation.</title>
        <authorList>
            <consortium name="The Broad Institute Genomics Platform"/>
            <consortium name="The Broad Institute Genome Sequencing Center for Infectious Disease"/>
            <person name="Wu L."/>
            <person name="Ma J."/>
        </authorList>
    </citation>
    <scope>NUCLEOTIDE SEQUENCE [LARGE SCALE GENOMIC DNA]</scope>
    <source>
        <strain evidence="14 15">JCM 16242</strain>
    </source>
</reference>
<comment type="caution">
    <text evidence="14">The sequence shown here is derived from an EMBL/GenBank/DDBJ whole genome shotgun (WGS) entry which is preliminary data.</text>
</comment>
<evidence type="ECO:0000313" key="15">
    <source>
        <dbReference type="Proteomes" id="UP001500657"/>
    </source>
</evidence>
<accession>A0ABN0UQR3</accession>
<dbReference type="InterPro" id="IPR012910">
    <property type="entry name" value="Plug_dom"/>
</dbReference>
<evidence type="ECO:0000256" key="3">
    <source>
        <dbReference type="ARBA" id="ARBA00022448"/>
    </source>
</evidence>
<sequence>MRAINSIRPPFAHVPSTRSTAPIYGGMRLAICLALAGATGAVLAAPQEASSGGSTGSSAATDLGAVMVVAQRDDRVSNGATNLDLSIKDTPQSISVVSDEEMQQFGATSVNDALRLATGIQVDEWETNRTTYTSRGFDILNTQIDGVGLPNNWGISTGAFDSFGYEKVEVIRGANGLLTGVGNAAGTINYVRKRPTNERQGSLGVSYGSWGTKRAEVDYSTPFTTDGSWAGRVVAAHEDGDSYLRGNDNARNYLYGVVDGQVGDNGTLTVGYSYQRAKSNGIMWGALTFMDSDGAQAEWPTSASTTQDWTYWNTTNQTAFAEYTHQLGDNWQLKASYNYRRSVGDEKMFYAYLPDPDNDGISDALDPGTGLGLVGYPWAGSDKATAHLGSVTLNGHFEWLGRDQEVMLGTSLARSTSDSWERSADADSPAWGALPAFPYPTDAIAEPAWSDSSLYSVLDQRLKRAFGATRIALTDRLKALVGVNYAQYRRNGNSYDLVFDQTTSHTSPYGGLTFDFNEHVLGYVSYSDIYQPQDQVDADNRYLDASKGVNYEAGIKADWLDKRLLTTLAVFKADQDGLATPTGQYNEYAQSIYAPVDVESKGIELEATGKLGDNLDLVVGYTSLRLTGADGNNTYRWVPRRTANVLLSAHLPSYTPLSFGVGGRWQSAISNVESSGFTVRQDSYAVLNGFVGWDFRPDATLRFNASNITNEKYISTLRYSGFYGAPRNYMLSLDWRL</sequence>
<evidence type="ECO:0000256" key="5">
    <source>
        <dbReference type="ARBA" id="ARBA00022692"/>
    </source>
</evidence>
<evidence type="ECO:0000256" key="11">
    <source>
        <dbReference type="RuleBase" id="RU003357"/>
    </source>
</evidence>
<dbReference type="PANTHER" id="PTHR32552:SF74">
    <property type="entry name" value="HYDROXAMATE SIDEROPHORE RECEPTOR FHUE"/>
    <property type="match status" value="1"/>
</dbReference>
<evidence type="ECO:0000256" key="2">
    <source>
        <dbReference type="ARBA" id="ARBA00009810"/>
    </source>
</evidence>
<dbReference type="PANTHER" id="PTHR32552">
    <property type="entry name" value="FERRICHROME IRON RECEPTOR-RELATED"/>
    <property type="match status" value="1"/>
</dbReference>
<dbReference type="InterPro" id="IPR037066">
    <property type="entry name" value="Plug_dom_sf"/>
</dbReference>
<gene>
    <name evidence="14" type="ORF">GCM10009126_24320</name>
</gene>
<keyword evidence="6 11" id="KW-0798">TonB box</keyword>
<keyword evidence="5 10" id="KW-0812">Transmembrane</keyword>
<evidence type="ECO:0000256" key="7">
    <source>
        <dbReference type="ARBA" id="ARBA00023136"/>
    </source>
</evidence>
<keyword evidence="9 10" id="KW-0998">Cell outer membrane</keyword>
<proteinExistence type="inferred from homology"/>
<evidence type="ECO:0000313" key="14">
    <source>
        <dbReference type="EMBL" id="GAA0258203.1"/>
    </source>
</evidence>
<protein>
    <submittedName>
        <fullName evidence="14">TonB-dependent siderophore receptor</fullName>
    </submittedName>
</protein>
<dbReference type="Pfam" id="PF07715">
    <property type="entry name" value="Plug"/>
    <property type="match status" value="1"/>
</dbReference>
<evidence type="ECO:0000259" key="13">
    <source>
        <dbReference type="Pfam" id="PF07715"/>
    </source>
</evidence>
<dbReference type="RefSeq" id="WP_343883040.1">
    <property type="nucleotide sequence ID" value="NZ_BAAAFO010000003.1"/>
</dbReference>
<comment type="subcellular location">
    <subcellularLocation>
        <location evidence="1 10">Cell outer membrane</location>
        <topology evidence="1 10">Multi-pass membrane protein</topology>
    </subcellularLocation>
</comment>
<evidence type="ECO:0000256" key="4">
    <source>
        <dbReference type="ARBA" id="ARBA00022452"/>
    </source>
</evidence>
<evidence type="ECO:0000256" key="9">
    <source>
        <dbReference type="ARBA" id="ARBA00023237"/>
    </source>
</evidence>
<feature type="domain" description="TonB-dependent receptor plug" evidence="13">
    <location>
        <begin position="87"/>
        <end position="187"/>
    </location>
</feature>
<dbReference type="Proteomes" id="UP001500657">
    <property type="component" value="Unassembled WGS sequence"/>
</dbReference>
<dbReference type="SUPFAM" id="SSF56935">
    <property type="entry name" value="Porins"/>
    <property type="match status" value="1"/>
</dbReference>
<dbReference type="Pfam" id="PF00593">
    <property type="entry name" value="TonB_dep_Rec_b-barrel"/>
    <property type="match status" value="1"/>
</dbReference>
<dbReference type="InterPro" id="IPR039426">
    <property type="entry name" value="TonB-dep_rcpt-like"/>
</dbReference>
<dbReference type="InterPro" id="IPR010105">
    <property type="entry name" value="TonB_sidphr_rcpt"/>
</dbReference>
<name>A0ABN0UQR3_9GAMM</name>
<evidence type="ECO:0000259" key="12">
    <source>
        <dbReference type="Pfam" id="PF00593"/>
    </source>
</evidence>
<comment type="similarity">
    <text evidence="2 10 11">Belongs to the TonB-dependent receptor family.</text>
</comment>
<dbReference type="InterPro" id="IPR000531">
    <property type="entry name" value="Beta-barrel_TonB"/>
</dbReference>
<dbReference type="EMBL" id="BAAAFO010000003">
    <property type="protein sequence ID" value="GAA0258203.1"/>
    <property type="molecule type" value="Genomic_DNA"/>
</dbReference>
<dbReference type="Gene3D" id="2.40.170.20">
    <property type="entry name" value="TonB-dependent receptor, beta-barrel domain"/>
    <property type="match status" value="1"/>
</dbReference>
<feature type="domain" description="TonB-dependent receptor-like beta-barrel" evidence="12">
    <location>
        <begin position="302"/>
        <end position="708"/>
    </location>
</feature>
<dbReference type="CDD" id="cd01347">
    <property type="entry name" value="ligand_gated_channel"/>
    <property type="match status" value="1"/>
</dbReference>
<evidence type="ECO:0000256" key="1">
    <source>
        <dbReference type="ARBA" id="ARBA00004571"/>
    </source>
</evidence>
<dbReference type="InterPro" id="IPR036942">
    <property type="entry name" value="Beta-barrel_TonB_sf"/>
</dbReference>
<keyword evidence="8 14" id="KW-0675">Receptor</keyword>
<organism evidence="14 15">
    <name type="scientific">Rhodanobacter caeni</name>
    <dbReference type="NCBI Taxonomy" id="657654"/>
    <lineage>
        <taxon>Bacteria</taxon>
        <taxon>Pseudomonadati</taxon>
        <taxon>Pseudomonadota</taxon>
        <taxon>Gammaproteobacteria</taxon>
        <taxon>Lysobacterales</taxon>
        <taxon>Rhodanobacteraceae</taxon>
        <taxon>Rhodanobacter</taxon>
    </lineage>
</organism>
<dbReference type="Gene3D" id="2.170.130.10">
    <property type="entry name" value="TonB-dependent receptor, plug domain"/>
    <property type="match status" value="1"/>
</dbReference>
<keyword evidence="4 10" id="KW-1134">Transmembrane beta strand</keyword>
<evidence type="ECO:0000256" key="6">
    <source>
        <dbReference type="ARBA" id="ARBA00023077"/>
    </source>
</evidence>